<reference evidence="3 4" key="1">
    <citation type="submission" date="2022-01" db="EMBL/GenBank/DDBJ databases">
        <title>A high-quality chromosome-level genome assembly of rohu carp, Labeo rohita.</title>
        <authorList>
            <person name="Arick M.A. II"/>
            <person name="Hsu C.-Y."/>
            <person name="Magbanua Z."/>
            <person name="Pechanova O."/>
            <person name="Grover C."/>
            <person name="Miller E."/>
            <person name="Thrash A."/>
            <person name="Ezzel L."/>
            <person name="Alam S."/>
            <person name="Benzie J."/>
            <person name="Hamilton M."/>
            <person name="Karsi A."/>
            <person name="Lawrence M.L."/>
            <person name="Peterson D.G."/>
        </authorList>
    </citation>
    <scope>NUCLEOTIDE SEQUENCE [LARGE SCALE GENOMIC DNA]</scope>
    <source>
        <strain evidence="4">BAU-BD-2019</strain>
        <tissue evidence="3">Blood</tissue>
    </source>
</reference>
<dbReference type="Proteomes" id="UP000830375">
    <property type="component" value="Unassembled WGS sequence"/>
</dbReference>
<feature type="compositionally biased region" description="Polar residues" evidence="2">
    <location>
        <begin position="236"/>
        <end position="254"/>
    </location>
</feature>
<feature type="coiled-coil region" evidence="1">
    <location>
        <begin position="173"/>
        <end position="228"/>
    </location>
</feature>
<keyword evidence="3" id="KW-0347">Helicase</keyword>
<comment type="caution">
    <text evidence="3">The sequence shown here is derived from an EMBL/GenBank/DDBJ whole genome shotgun (WGS) entry which is preliminary data.</text>
</comment>
<feature type="compositionally biased region" description="Polar residues" evidence="2">
    <location>
        <begin position="1"/>
        <end position="13"/>
    </location>
</feature>
<feature type="compositionally biased region" description="Low complexity" evidence="2">
    <location>
        <begin position="302"/>
        <end position="321"/>
    </location>
</feature>
<keyword evidence="4" id="KW-1185">Reference proteome</keyword>
<evidence type="ECO:0000256" key="1">
    <source>
        <dbReference type="SAM" id="Coils"/>
    </source>
</evidence>
<evidence type="ECO:0000256" key="2">
    <source>
        <dbReference type="SAM" id="MobiDB-lite"/>
    </source>
</evidence>
<feature type="region of interest" description="Disordered" evidence="2">
    <location>
        <begin position="236"/>
        <end position="365"/>
    </location>
</feature>
<dbReference type="PANTHER" id="PTHR47331:SF5">
    <property type="entry name" value="RIBONUCLEASE H"/>
    <property type="match status" value="1"/>
</dbReference>
<organism evidence="3 4">
    <name type="scientific">Labeo rohita</name>
    <name type="common">Indian major carp</name>
    <name type="synonym">Cyprinus rohita</name>
    <dbReference type="NCBI Taxonomy" id="84645"/>
    <lineage>
        <taxon>Eukaryota</taxon>
        <taxon>Metazoa</taxon>
        <taxon>Chordata</taxon>
        <taxon>Craniata</taxon>
        <taxon>Vertebrata</taxon>
        <taxon>Euteleostomi</taxon>
        <taxon>Actinopterygii</taxon>
        <taxon>Neopterygii</taxon>
        <taxon>Teleostei</taxon>
        <taxon>Ostariophysi</taxon>
        <taxon>Cypriniformes</taxon>
        <taxon>Cyprinidae</taxon>
        <taxon>Labeoninae</taxon>
        <taxon>Labeonini</taxon>
        <taxon>Labeo</taxon>
    </lineage>
</organism>
<dbReference type="PANTHER" id="PTHR47331">
    <property type="entry name" value="PHD-TYPE DOMAIN-CONTAINING PROTEIN"/>
    <property type="match status" value="1"/>
</dbReference>
<keyword evidence="3" id="KW-0547">Nucleotide-binding</keyword>
<proteinExistence type="predicted"/>
<accession>A0ABQ8L6U5</accession>
<protein>
    <submittedName>
        <fullName evidence="3">ATP-dependent RNA helicase glh-4</fullName>
    </submittedName>
</protein>
<feature type="compositionally biased region" description="Basic residues" evidence="2">
    <location>
        <begin position="344"/>
        <end position="353"/>
    </location>
</feature>
<dbReference type="InterPro" id="IPR005312">
    <property type="entry name" value="DUF1759"/>
</dbReference>
<gene>
    <name evidence="3" type="ORF">H4Q32_026957</name>
</gene>
<keyword evidence="3" id="KW-0067">ATP-binding</keyword>
<keyword evidence="1" id="KW-0175">Coiled coil</keyword>
<feature type="region of interest" description="Disordered" evidence="2">
    <location>
        <begin position="1"/>
        <end position="41"/>
    </location>
</feature>
<sequence length="875" mass="98513">MSANDQTGVQSGKCSAGKGKQRPQVAEGSPTAQIMTQRPHAQKIKDIKELKLHLHVSDRTSVVNWSPTGYPHWVKSSSFLYGPSSRNPEFSTVMEMQPSEDVPVERPRRQTSLPAHLQDYDLSGYDLHRSLSPPSYSHKPPGVLSPEEDDRIDTPHVAAQHGDYHSPQQWYVADRWDQHMEALREENADLKKLQSDLITTVQELKEERDDLKQANVKFASQMSQLEAEVKQLLSWQNQQSQPPQASTLSVSCQSKVLDRPKPVPAPRKPRSTEPTVNPNRAPASHDASQDSSSPESVERSEYSSSQESLSSSVDGLSLSSSRQRKVKTNPINEFVSENMEIMPRRSRRRHHHSPSPPTDQERVYRGTAPTIPDLIHPNPREFARLKIALENILPADTTERFKFHVLLEHLKLEEAQLIAESYSSSRHPYTNTMDALNQQYGQPHQLALQRIVELMDGPSISTGDIKTFRMYALRVRSLVGMLKQLGKPGMVELRCGSHVSRLLSKLPHDLRSSFRRFIYPLDVKIPTLLNFADWLEYEIQVQEDSTRYTSRSGRGYSTSSSREMPRKVKSYYKGTEVLLGTEKSPSSPPYSSSVTAKTTKGKAYCPYCDNNKHSLNNCVNFSQLSKSQRQNWIKGHNHCWRCGRGHRSSECNLKMRCKTCDGCHLLVLHEVNAWNKEKAVEKQEPCASPVMGEAANDVLFIDKPPGSRKVLLKICKVILRNGDRSMNAYAILDDGSERTILLNAAANRLKLKGKAEDLPLRTVRQKLKILHGAAVSFYISPACQPNKMYQINGAFTASELGLGGVLLRSKLSLDGLCKDQFKLCNIILKSNNVCSLQVGHPLLLCMNKLKDSGKWMSFLGGMRKLVPDQYKTSSH</sequence>
<dbReference type="EMBL" id="JACTAM010001302">
    <property type="protein sequence ID" value="KAI2646463.1"/>
    <property type="molecule type" value="Genomic_DNA"/>
</dbReference>
<dbReference type="GO" id="GO:0004386">
    <property type="term" value="F:helicase activity"/>
    <property type="evidence" value="ECO:0007669"/>
    <property type="project" value="UniProtKB-KW"/>
</dbReference>
<feature type="region of interest" description="Disordered" evidence="2">
    <location>
        <begin position="128"/>
        <end position="150"/>
    </location>
</feature>
<keyword evidence="3" id="KW-0378">Hydrolase</keyword>
<evidence type="ECO:0000313" key="4">
    <source>
        <dbReference type="Proteomes" id="UP000830375"/>
    </source>
</evidence>
<name>A0ABQ8L6U5_LABRO</name>
<dbReference type="Pfam" id="PF03564">
    <property type="entry name" value="DUF1759"/>
    <property type="match status" value="1"/>
</dbReference>
<evidence type="ECO:0000313" key="3">
    <source>
        <dbReference type="EMBL" id="KAI2646463.1"/>
    </source>
</evidence>